<gene>
    <name evidence="1" type="ORF">MNBD_BACTEROID01-2632</name>
</gene>
<evidence type="ECO:0000313" key="1">
    <source>
        <dbReference type="EMBL" id="VAW15489.1"/>
    </source>
</evidence>
<dbReference type="AlphaFoldDB" id="A0A3B0TTD0"/>
<dbReference type="EMBL" id="UOEP01000049">
    <property type="protein sequence ID" value="VAW15489.1"/>
    <property type="molecule type" value="Genomic_DNA"/>
</dbReference>
<protein>
    <recommendedName>
        <fullName evidence="2">Outer membrane protein beta-barrel domain-containing protein</fullName>
    </recommendedName>
</protein>
<evidence type="ECO:0008006" key="2">
    <source>
        <dbReference type="Google" id="ProtNLM"/>
    </source>
</evidence>
<name>A0A3B0TTD0_9ZZZZ</name>
<sequence>MNNYNILRKLKAYLLCVPLLSMVIIKGYAQEGKPLSRSLGKYELSIDMGGFIYSYGYPSKILFKIYDKRGDSIKGAYRLGISADYTYRKKTDMLDGQTYSLLKKTNDYHFSVLVGYEKHKYTNSLLLYYGLDTRLGVGFTDVKKNIAGDSKYYGLDITPFFGGKHFFTKHLSLACELGLRNHISYSKDISTNPNYRYKEFIISSKLLLPYSFTLNYHF</sequence>
<organism evidence="1">
    <name type="scientific">hydrothermal vent metagenome</name>
    <dbReference type="NCBI Taxonomy" id="652676"/>
    <lineage>
        <taxon>unclassified sequences</taxon>
        <taxon>metagenomes</taxon>
        <taxon>ecological metagenomes</taxon>
    </lineage>
</organism>
<proteinExistence type="predicted"/>
<accession>A0A3B0TTD0</accession>
<reference evidence="1" key="1">
    <citation type="submission" date="2018-06" db="EMBL/GenBank/DDBJ databases">
        <authorList>
            <person name="Zhirakovskaya E."/>
        </authorList>
    </citation>
    <scope>NUCLEOTIDE SEQUENCE</scope>
</reference>